<proteinExistence type="evidence at transcript level"/>
<accession>A0A2U9NKP3</accession>
<evidence type="ECO:0000256" key="1">
    <source>
        <dbReference type="ARBA" id="ARBA00006834"/>
    </source>
</evidence>
<feature type="compositionally biased region" description="Basic and acidic residues" evidence="7">
    <location>
        <begin position="131"/>
        <end position="142"/>
    </location>
</feature>
<evidence type="ECO:0000259" key="8">
    <source>
        <dbReference type="PROSITE" id="PS50809"/>
    </source>
</evidence>
<dbReference type="Gene3D" id="4.10.1040.10">
    <property type="entry name" value="DM DNA-binding domain"/>
    <property type="match status" value="1"/>
</dbReference>
<dbReference type="Pfam" id="PF00751">
    <property type="entry name" value="DM"/>
    <property type="match status" value="1"/>
</dbReference>
<dbReference type="PROSITE" id="PS40000">
    <property type="entry name" value="DM_1"/>
    <property type="match status" value="1"/>
</dbReference>
<dbReference type="InterPro" id="IPR036407">
    <property type="entry name" value="DM_DNA-bd_sf"/>
</dbReference>
<feature type="region of interest" description="Disordered" evidence="7">
    <location>
        <begin position="336"/>
        <end position="372"/>
    </location>
</feature>
<dbReference type="OrthoDB" id="6162476at2759"/>
<protein>
    <submittedName>
        <fullName evidence="9">DMRT6</fullName>
    </submittedName>
</protein>
<dbReference type="GO" id="GO:0007281">
    <property type="term" value="P:germ cell development"/>
    <property type="evidence" value="ECO:0007669"/>
    <property type="project" value="TreeGrafter"/>
</dbReference>
<sequence length="372" mass="41158">MVTSWYVHNLKHCNLVNVFIFFRALKKKRRCQCIHNMANVEGELMKNSRTPKCSRCRNHGFIVPVKGHGSKCNWKECQCEKCYLITERQKITAAQKTLKKQLPKEEEIKACSSVTSSGNPGAGDTSSSVEGAREVHNEDSHRSAGSSRMAVAASSLVERGPHAICNAVPSREDSTERVAAPNIAEKRRPPPLEGSSFRRAHVPPALSFPKFGPAMLPSDYTMSTEYLEREAGHVALYRSSLPPKTFPGYLSNAYRYHPFSMHFSINQTSYRGIHMPSPVPLTREGYRHMPSSSVSYPSPSFQMPDGTDSFRATFYSPPPLFASGLFPGIYVPKPVAHETGRETAGTSPDSQDSEVPDSQDSGVMSQESRSSP</sequence>
<comment type="similarity">
    <text evidence="1">Belongs to the DMRT family.</text>
</comment>
<feature type="region of interest" description="Disordered" evidence="7">
    <location>
        <begin position="110"/>
        <end position="151"/>
    </location>
</feature>
<comment type="subcellular location">
    <subcellularLocation>
        <location evidence="6">Nucleus</location>
    </subcellularLocation>
</comment>
<keyword evidence="4 6" id="KW-0238">DNA-binding</keyword>
<dbReference type="CTD" id="63948"/>
<dbReference type="GO" id="GO:0000978">
    <property type="term" value="F:RNA polymerase II cis-regulatory region sequence-specific DNA binding"/>
    <property type="evidence" value="ECO:0007669"/>
    <property type="project" value="TreeGrafter"/>
</dbReference>
<feature type="domain" description="DM" evidence="8">
    <location>
        <begin position="53"/>
        <end position="100"/>
    </location>
</feature>
<feature type="compositionally biased region" description="Polar residues" evidence="7">
    <location>
        <begin position="358"/>
        <end position="372"/>
    </location>
</feature>
<dbReference type="GO" id="GO:0007548">
    <property type="term" value="P:sex differentiation"/>
    <property type="evidence" value="ECO:0007669"/>
    <property type="project" value="TreeGrafter"/>
</dbReference>
<evidence type="ECO:0000313" key="9">
    <source>
        <dbReference type="EMBL" id="AWT24633.1"/>
    </source>
</evidence>
<keyword evidence="2 6" id="KW-0479">Metal-binding</keyword>
<reference evidence="9" key="1">
    <citation type="journal article" date="2018" name="Genome Biol. Evol.">
        <title>A Comparative View on Sex Differentiation and Gametogenesis Genes in Lungfish and Coelacanths.</title>
        <authorList>
            <person name="Biscotti M.A."/>
            <person name="Adolfi M.C."/>
            <person name="Barucca M."/>
            <person name="Forconi M."/>
            <person name="Pallavicini A."/>
            <person name="Gerdol M."/>
            <person name="Canapa A."/>
            <person name="Schartl M."/>
        </authorList>
    </citation>
    <scope>NUCLEOTIDE SEQUENCE</scope>
</reference>
<keyword evidence="3 6" id="KW-0862">Zinc</keyword>
<evidence type="ECO:0000256" key="6">
    <source>
        <dbReference type="PROSITE-ProRule" id="PRU00070"/>
    </source>
</evidence>
<evidence type="ECO:0000256" key="4">
    <source>
        <dbReference type="ARBA" id="ARBA00023125"/>
    </source>
</evidence>
<name>A0A2U9NKP3_PROAN</name>
<dbReference type="PANTHER" id="PTHR12322:SF66">
    <property type="entry name" value="DOUBLESEX- AND MAB-3-RELATED TRANSCRIPTION FACTOR B1"/>
    <property type="match status" value="1"/>
</dbReference>
<dbReference type="RefSeq" id="XP_043941391.1">
    <property type="nucleotide sequence ID" value="XM_044085456.1"/>
</dbReference>
<dbReference type="PROSITE" id="PS50809">
    <property type="entry name" value="DM_2"/>
    <property type="match status" value="1"/>
</dbReference>
<dbReference type="PANTHER" id="PTHR12322">
    <property type="entry name" value="DOUBLESEX AND MAB-3 RELATED TRANSCRIPTION FACTOR DMRT"/>
    <property type="match status" value="1"/>
</dbReference>
<dbReference type="SUPFAM" id="SSF82927">
    <property type="entry name" value="Cysteine-rich DNA binding domain, (DM domain)"/>
    <property type="match status" value="1"/>
</dbReference>
<evidence type="ECO:0000256" key="7">
    <source>
        <dbReference type="SAM" id="MobiDB-lite"/>
    </source>
</evidence>
<dbReference type="GO" id="GO:0000981">
    <property type="term" value="F:DNA-binding transcription factor activity, RNA polymerase II-specific"/>
    <property type="evidence" value="ECO:0007669"/>
    <property type="project" value="TreeGrafter"/>
</dbReference>
<dbReference type="GO" id="GO:0005634">
    <property type="term" value="C:nucleus"/>
    <property type="evidence" value="ECO:0007669"/>
    <property type="project" value="UniProtKB-SubCell"/>
</dbReference>
<feature type="DNA-binding region" description="DM" evidence="6">
    <location>
        <begin position="53"/>
        <end position="100"/>
    </location>
</feature>
<evidence type="ECO:0000256" key="3">
    <source>
        <dbReference type="ARBA" id="ARBA00022833"/>
    </source>
</evidence>
<dbReference type="InterPro" id="IPR026607">
    <property type="entry name" value="DMRT"/>
</dbReference>
<dbReference type="GO" id="GO:0046872">
    <property type="term" value="F:metal ion binding"/>
    <property type="evidence" value="ECO:0007669"/>
    <property type="project" value="UniProtKB-KW"/>
</dbReference>
<dbReference type="GeneID" id="122813243"/>
<keyword evidence="5 6" id="KW-0539">Nucleus</keyword>
<feature type="compositionally biased region" description="Polar residues" evidence="7">
    <location>
        <begin position="112"/>
        <end position="129"/>
    </location>
</feature>
<dbReference type="InterPro" id="IPR001275">
    <property type="entry name" value="DM_DNA-bd"/>
</dbReference>
<dbReference type="EMBL" id="MH329966">
    <property type="protein sequence ID" value="AWT24633.1"/>
    <property type="molecule type" value="mRNA"/>
</dbReference>
<feature type="region of interest" description="Disordered" evidence="7">
    <location>
        <begin position="169"/>
        <end position="198"/>
    </location>
</feature>
<dbReference type="AlphaFoldDB" id="A0A2U9NKP3"/>
<evidence type="ECO:0000256" key="5">
    <source>
        <dbReference type="ARBA" id="ARBA00023242"/>
    </source>
</evidence>
<dbReference type="FunFam" id="4.10.1040.10:FF:000001">
    <property type="entry name" value="doublesex- and mab-3-related transcription factor 1"/>
    <property type="match status" value="1"/>
</dbReference>
<organism evidence="9">
    <name type="scientific">Protopterus annectens</name>
    <name type="common">African lungfish</name>
    <dbReference type="NCBI Taxonomy" id="7888"/>
    <lineage>
        <taxon>Eukaryota</taxon>
        <taxon>Metazoa</taxon>
        <taxon>Chordata</taxon>
        <taxon>Craniata</taxon>
        <taxon>Vertebrata</taxon>
        <taxon>Euteleostomi</taxon>
        <taxon>Dipnomorpha</taxon>
        <taxon>Ceratodontiformes</taxon>
        <taxon>Lepidosirenoidei</taxon>
        <taxon>Protopteridae</taxon>
        <taxon>Protopterus</taxon>
    </lineage>
</organism>
<evidence type="ECO:0000256" key="2">
    <source>
        <dbReference type="ARBA" id="ARBA00022723"/>
    </source>
</evidence>
<dbReference type="SMART" id="SM00301">
    <property type="entry name" value="DM"/>
    <property type="match status" value="1"/>
</dbReference>